<accession>A0ACC3AHH2</accession>
<organism evidence="1 2">
    <name type="scientific">Neophaeococcomyces mojaviensis</name>
    <dbReference type="NCBI Taxonomy" id="3383035"/>
    <lineage>
        <taxon>Eukaryota</taxon>
        <taxon>Fungi</taxon>
        <taxon>Dikarya</taxon>
        <taxon>Ascomycota</taxon>
        <taxon>Pezizomycotina</taxon>
        <taxon>Eurotiomycetes</taxon>
        <taxon>Chaetothyriomycetidae</taxon>
        <taxon>Chaetothyriales</taxon>
        <taxon>Chaetothyriales incertae sedis</taxon>
        <taxon>Neophaeococcomyces</taxon>
    </lineage>
</organism>
<sequence length="965" mass="104311">MRWYGVFTISAIWATLLSSALSTFADEAYNIDFHHALLGIPQPRNTFFHRPDASANAALLYTLSDKAILGAVNPRDGSLVWRQTLAGQAQDNLTDGYLVAGEGDGKITTAFGETVAAWDAGDGRLIWSREIEENSKAIGLQAVPVLGISTDGAVQDVVLLTQSRTAGGGYTVSRLGGDSSADRWHYNDVDSRLDATVSIATSPKHVFYISTSSGIISGQKTKVVVIDITNGKPVKDYSVSLDAEAVSYDLRQVAASCSGSPFLITSDKPYKTLKFNLLGNTKVSTIMLEDKGEDIVSVQVHSACGANAAAHFLVHVSTLSKNWAEIYHIDTAKGDVIKAYSLPAIQESSTFAGSSNANSVFFTRVTDTQVSVHSSESHGNLGRWPRNEIGVGYRSSSKPVYAAAEVASREGTSTAVRVVVTSPEGSWYLIRNGDTQWSRPEMLAYTTVATWSDDIQADSLIQELETEISVDPATAYINRIYRHAQELMSLPHYLMELPQRILSPTADEISTRQTLVGSKSIILATSLRSLFSLSGVDGSIQWHADLSKSLISDVRSLTSHEGRVTLYTAQGSIVVVNATNGVLIEQKSGTIASSQLIELPGSPASTTIKVNEDGIPSYASDLAPSVPAEGNAIMTLGKDGEVLGWTVGSTITQTWSFKPKNARVISITSRPAHDPIASIGKVLGDRSVLYKYVSPNLALLTTLSTTTLKESLTIYLIDAITGTVLHSSTHFGILPCSPISAVLSENWLAYTFTSSDPETSAISAQLIISELYESSIPNDRGLLSARTNFSSFDPDAVHRPHVISQAYTLTEPIQNLTVTQTAQGITNRQLLAYLPHSNAIAAIPMHVLNARRPVDRDPNTGEAEEGLFRYQPTLESDPKFFLSHAREVVGIKQILTAPTLLESTSMIFAFGHDIFGTQVAPSQTFDVLGKSFKRIQLILTVVALYVGVIVIRPLVRRKVVERGWL</sequence>
<evidence type="ECO:0000313" key="1">
    <source>
        <dbReference type="EMBL" id="KAJ9662615.1"/>
    </source>
</evidence>
<evidence type="ECO:0000313" key="2">
    <source>
        <dbReference type="Proteomes" id="UP001172386"/>
    </source>
</evidence>
<dbReference type="Proteomes" id="UP001172386">
    <property type="component" value="Unassembled WGS sequence"/>
</dbReference>
<name>A0ACC3AHH2_9EURO</name>
<keyword evidence="2" id="KW-1185">Reference proteome</keyword>
<dbReference type="EMBL" id="JAPDRQ010000014">
    <property type="protein sequence ID" value="KAJ9662615.1"/>
    <property type="molecule type" value="Genomic_DNA"/>
</dbReference>
<proteinExistence type="predicted"/>
<gene>
    <name evidence="1" type="ORF">H2198_001287</name>
</gene>
<reference evidence="1" key="1">
    <citation type="submission" date="2022-10" db="EMBL/GenBank/DDBJ databases">
        <title>Culturing micro-colonial fungi from biological soil crusts in the Mojave desert and describing Neophaeococcomyces mojavensis, and introducing the new genera and species Taxawa tesnikishii.</title>
        <authorList>
            <person name="Kurbessoian T."/>
            <person name="Stajich J.E."/>
        </authorList>
    </citation>
    <scope>NUCLEOTIDE SEQUENCE</scope>
    <source>
        <strain evidence="1">JES_112</strain>
    </source>
</reference>
<comment type="caution">
    <text evidence="1">The sequence shown here is derived from an EMBL/GenBank/DDBJ whole genome shotgun (WGS) entry which is preliminary data.</text>
</comment>
<protein>
    <submittedName>
        <fullName evidence="1">Uncharacterized protein</fullName>
    </submittedName>
</protein>